<dbReference type="RefSeq" id="XP_056582256.1">
    <property type="nucleotide sequence ID" value="XM_056718121.1"/>
</dbReference>
<accession>A0A9W9VK71</accession>
<reference evidence="1" key="2">
    <citation type="journal article" date="2023" name="IMA Fungus">
        <title>Comparative genomic study of the Penicillium genus elucidates a diverse pangenome and 15 lateral gene transfer events.</title>
        <authorList>
            <person name="Petersen C."/>
            <person name="Sorensen T."/>
            <person name="Nielsen M.R."/>
            <person name="Sondergaard T.E."/>
            <person name="Sorensen J.L."/>
            <person name="Fitzpatrick D.A."/>
            <person name="Frisvad J.C."/>
            <person name="Nielsen K.L."/>
        </authorList>
    </citation>
    <scope>NUCLEOTIDE SEQUENCE</scope>
    <source>
        <strain evidence="1">IBT 3081</strain>
    </source>
</reference>
<dbReference type="AlphaFoldDB" id="A0A9W9VK71"/>
<name>A0A9W9VK71_9EURO</name>
<gene>
    <name evidence="1" type="ORF">N7517_000391</name>
</gene>
<evidence type="ECO:0000313" key="2">
    <source>
        <dbReference type="Proteomes" id="UP001147752"/>
    </source>
</evidence>
<sequence length="282" mass="32107">MVRSLGVVEYESEVERFLEDLPPSSRYTYKRKAQLDEILQTEYHRLESCRADAETSEYFVYVDISPFSFNQTFLLPDPIAGLRLFYNPELHILITRMSTLEQVQTTSALYTAVAETFRHMGLNHATQWFGGVNVDVGNGKTKQPDGGWSPIRPPPGGARRPGVVVEIGLSEPETKLPNDARMWVDPGKGEANMAITVKINRRKPELKLHTWEWNLNLQGSHVTQSTVITKTGDKVTVSQTPLTIPFHYIFQRSPEHLRETDVQLEKQQLIDWATSVWDVQGI</sequence>
<dbReference type="GeneID" id="81457304"/>
<evidence type="ECO:0000313" key="1">
    <source>
        <dbReference type="EMBL" id="KAJ5382480.1"/>
    </source>
</evidence>
<dbReference type="Proteomes" id="UP001147752">
    <property type="component" value="Unassembled WGS sequence"/>
</dbReference>
<dbReference type="OrthoDB" id="76567at2759"/>
<keyword evidence="2" id="KW-1185">Reference proteome</keyword>
<comment type="caution">
    <text evidence="1">The sequence shown here is derived from an EMBL/GenBank/DDBJ whole genome shotgun (WGS) entry which is preliminary data.</text>
</comment>
<dbReference type="EMBL" id="JAPZBT010000001">
    <property type="protein sequence ID" value="KAJ5382480.1"/>
    <property type="molecule type" value="Genomic_DNA"/>
</dbReference>
<proteinExistence type="predicted"/>
<protein>
    <submittedName>
        <fullName evidence="1">Uncharacterized protein</fullName>
    </submittedName>
</protein>
<reference evidence="1" key="1">
    <citation type="submission" date="2022-12" db="EMBL/GenBank/DDBJ databases">
        <authorList>
            <person name="Petersen C."/>
        </authorList>
    </citation>
    <scope>NUCLEOTIDE SEQUENCE</scope>
    <source>
        <strain evidence="1">IBT 3081</strain>
    </source>
</reference>
<organism evidence="1 2">
    <name type="scientific">Penicillium concentricum</name>
    <dbReference type="NCBI Taxonomy" id="293559"/>
    <lineage>
        <taxon>Eukaryota</taxon>
        <taxon>Fungi</taxon>
        <taxon>Dikarya</taxon>
        <taxon>Ascomycota</taxon>
        <taxon>Pezizomycotina</taxon>
        <taxon>Eurotiomycetes</taxon>
        <taxon>Eurotiomycetidae</taxon>
        <taxon>Eurotiales</taxon>
        <taxon>Aspergillaceae</taxon>
        <taxon>Penicillium</taxon>
    </lineage>
</organism>